<evidence type="ECO:0000256" key="1">
    <source>
        <dbReference type="ARBA" id="ARBA00004141"/>
    </source>
</evidence>
<comment type="subcellular location">
    <subcellularLocation>
        <location evidence="1">Membrane</location>
        <topology evidence="1">Multi-pass membrane protein</topology>
    </subcellularLocation>
</comment>
<reference evidence="10 11" key="1">
    <citation type="journal article" date="2022" name="G3 (Bethesda)">
        <title>Evaluating Illumina-, Nanopore-, and PacBio-based genome assembly strategies with the bald notothen, Trematomus borchgrevinki.</title>
        <authorList>
            <person name="Rayamajhi N."/>
            <person name="Cheng C.C."/>
            <person name="Catchen J.M."/>
        </authorList>
    </citation>
    <scope>NUCLEOTIDE SEQUENCE [LARGE SCALE GENOMIC DNA]</scope>
    <source>
        <strain evidence="10">AGRC-2024</strain>
    </source>
</reference>
<evidence type="ECO:0000313" key="10">
    <source>
        <dbReference type="EMBL" id="KAL3060739.1"/>
    </source>
</evidence>
<evidence type="ECO:0000256" key="4">
    <source>
        <dbReference type="ARBA" id="ARBA00022692"/>
    </source>
</evidence>
<dbReference type="Pfam" id="PF14798">
    <property type="entry name" value="Ca_hom_mod"/>
    <property type="match status" value="1"/>
</dbReference>
<evidence type="ECO:0000256" key="7">
    <source>
        <dbReference type="ARBA" id="ARBA00023136"/>
    </source>
</evidence>
<evidence type="ECO:0000313" key="11">
    <source>
        <dbReference type="Proteomes" id="UP001619887"/>
    </source>
</evidence>
<evidence type="ECO:0008006" key="12">
    <source>
        <dbReference type="Google" id="ProtNLM"/>
    </source>
</evidence>
<organism evidence="10 11">
    <name type="scientific">Pagothenia borchgrevinki</name>
    <name type="common">Bald rockcod</name>
    <name type="synonym">Trematomus borchgrevinki</name>
    <dbReference type="NCBI Taxonomy" id="8213"/>
    <lineage>
        <taxon>Eukaryota</taxon>
        <taxon>Metazoa</taxon>
        <taxon>Chordata</taxon>
        <taxon>Craniata</taxon>
        <taxon>Vertebrata</taxon>
        <taxon>Euteleostomi</taxon>
        <taxon>Actinopterygii</taxon>
        <taxon>Neopterygii</taxon>
        <taxon>Teleostei</taxon>
        <taxon>Neoteleostei</taxon>
        <taxon>Acanthomorphata</taxon>
        <taxon>Eupercaria</taxon>
        <taxon>Perciformes</taxon>
        <taxon>Notothenioidei</taxon>
        <taxon>Nototheniidae</taxon>
        <taxon>Pagothenia</taxon>
    </lineage>
</organism>
<dbReference type="GO" id="GO:0016020">
    <property type="term" value="C:membrane"/>
    <property type="evidence" value="ECO:0007669"/>
    <property type="project" value="UniProtKB-SubCell"/>
</dbReference>
<evidence type="ECO:0000256" key="8">
    <source>
        <dbReference type="ARBA" id="ARBA00023303"/>
    </source>
</evidence>
<dbReference type="PANTHER" id="PTHR32261:SF4">
    <property type="entry name" value="CALCIUM HOMEOSTASIS MODULATOR PROTEIN 6"/>
    <property type="match status" value="1"/>
</dbReference>
<dbReference type="Proteomes" id="UP001619887">
    <property type="component" value="Unassembled WGS sequence"/>
</dbReference>
<reference evidence="10 11" key="2">
    <citation type="journal article" date="2024" name="G3 (Bethesda)">
        <title>The genome of the cryopelagic Antarctic bald notothen, Trematomus borchgrevinki.</title>
        <authorList>
            <person name="Rayamajhi N."/>
            <person name="Rivera-Colon A.G."/>
            <person name="Minhas B.F."/>
            <person name="Cheng C.C."/>
            <person name="Catchen J.M."/>
        </authorList>
    </citation>
    <scope>NUCLEOTIDE SEQUENCE [LARGE SCALE GENOMIC DNA]</scope>
    <source>
        <strain evidence="10">AGRC-2024</strain>
    </source>
</reference>
<keyword evidence="3" id="KW-0813">Transport</keyword>
<keyword evidence="6" id="KW-0406">Ion transport</keyword>
<feature type="transmembrane region" description="Helical" evidence="9">
    <location>
        <begin position="178"/>
        <end position="198"/>
    </location>
</feature>
<dbReference type="GO" id="GO:0034220">
    <property type="term" value="P:monoatomic ion transmembrane transport"/>
    <property type="evidence" value="ECO:0007669"/>
    <property type="project" value="UniProtKB-KW"/>
</dbReference>
<dbReference type="AlphaFoldDB" id="A0ABD2H2T9"/>
<comment type="similarity">
    <text evidence="2">Belongs to the CALHM family.</text>
</comment>
<comment type="caution">
    <text evidence="10">The sequence shown here is derived from an EMBL/GenBank/DDBJ whole genome shotgun (WGS) entry which is preliminary data.</text>
</comment>
<dbReference type="InterPro" id="IPR029569">
    <property type="entry name" value="CALHM"/>
</dbReference>
<accession>A0ABD2H2T9</accession>
<gene>
    <name evidence="10" type="ORF">OYC64_015144</name>
</gene>
<keyword evidence="7 9" id="KW-0472">Membrane</keyword>
<dbReference type="EMBL" id="JBIYXZ010002073">
    <property type="protein sequence ID" value="KAL3060739.1"/>
    <property type="molecule type" value="Genomic_DNA"/>
</dbReference>
<sequence length="319" mass="35975">MKWFKTAVDIANKQTSMGLGLVALTAGGEQIFSTVVFSCPCNQLNFLYGLVFLLVPALALLLLGFILSERTWKVLTGMCRKHGREPRRWRRLFTAGSALCRVSCIALVAPCSWIAMALLNGKYYECAMTGTNVTAYNKHLCGDKSLDQCQLELSSLPCLGPKEDRQRVLITLRADSQILGWLLIASIMLSNLLMICMARCTSPISYLQLKFWRTYVQEESNLMDSYSSKHAKELAERNLKSFFNHQPPENISTPSNRAWKKISSLYKFSTKDHYYSTIHRYVEESCDDDMMRIASVKSSGTADNIPAALDFVDDVRMAL</sequence>
<keyword evidence="4 9" id="KW-0812">Transmembrane</keyword>
<evidence type="ECO:0000256" key="3">
    <source>
        <dbReference type="ARBA" id="ARBA00022448"/>
    </source>
</evidence>
<evidence type="ECO:0000256" key="6">
    <source>
        <dbReference type="ARBA" id="ARBA00023065"/>
    </source>
</evidence>
<dbReference type="GO" id="GO:1904669">
    <property type="term" value="P:ATP export"/>
    <property type="evidence" value="ECO:0007669"/>
    <property type="project" value="UniProtKB-ARBA"/>
</dbReference>
<feature type="transmembrane region" description="Helical" evidence="9">
    <location>
        <begin position="89"/>
        <end position="115"/>
    </location>
</feature>
<protein>
    <recommendedName>
        <fullName evidence="12">Calcium homeostasis modulator protein 6</fullName>
    </recommendedName>
</protein>
<keyword evidence="11" id="KW-1185">Reference proteome</keyword>
<dbReference type="PANTHER" id="PTHR32261">
    <property type="entry name" value="CALCIUM HOMEOSTASIS MODULATOR PROTEIN"/>
    <property type="match status" value="1"/>
</dbReference>
<name>A0ABD2H2T9_PAGBO</name>
<proteinExistence type="inferred from homology"/>
<feature type="transmembrane region" description="Helical" evidence="9">
    <location>
        <begin position="48"/>
        <end position="68"/>
    </location>
</feature>
<keyword evidence="8" id="KW-0407">Ion channel</keyword>
<keyword evidence="5 9" id="KW-1133">Transmembrane helix</keyword>
<evidence type="ECO:0000256" key="5">
    <source>
        <dbReference type="ARBA" id="ARBA00022989"/>
    </source>
</evidence>
<evidence type="ECO:0000256" key="9">
    <source>
        <dbReference type="SAM" id="Phobius"/>
    </source>
</evidence>
<evidence type="ECO:0000256" key="2">
    <source>
        <dbReference type="ARBA" id="ARBA00008497"/>
    </source>
</evidence>